<name>A0A543HTL5_9MICO</name>
<evidence type="ECO:0000313" key="5">
    <source>
        <dbReference type="EMBL" id="TQM61685.1"/>
    </source>
</evidence>
<dbReference type="SUPFAM" id="SSF52172">
    <property type="entry name" value="CheY-like"/>
    <property type="match status" value="1"/>
</dbReference>
<feature type="compositionally biased region" description="Basic and acidic residues" evidence="3">
    <location>
        <begin position="260"/>
        <end position="274"/>
    </location>
</feature>
<reference evidence="5 6" key="1">
    <citation type="submission" date="2019-06" db="EMBL/GenBank/DDBJ databases">
        <title>Genome sequencing of plant associated microbes to promote plant fitness in Sorghum bicolor and Oryza sativa.</title>
        <authorList>
            <person name="Coleman-Derr D."/>
        </authorList>
    </citation>
    <scope>NUCLEOTIDE SEQUENCE [LARGE SCALE GENOMIC DNA]</scope>
    <source>
        <strain evidence="5 6">KV-663</strain>
    </source>
</reference>
<evidence type="ECO:0000256" key="1">
    <source>
        <dbReference type="ARBA" id="ARBA00023015"/>
    </source>
</evidence>
<dbReference type="Pfam" id="PF03861">
    <property type="entry name" value="ANTAR"/>
    <property type="match status" value="1"/>
</dbReference>
<evidence type="ECO:0000256" key="3">
    <source>
        <dbReference type="SAM" id="MobiDB-lite"/>
    </source>
</evidence>
<evidence type="ECO:0000313" key="6">
    <source>
        <dbReference type="Proteomes" id="UP000316747"/>
    </source>
</evidence>
<feature type="region of interest" description="Disordered" evidence="3">
    <location>
        <begin position="238"/>
        <end position="274"/>
    </location>
</feature>
<evidence type="ECO:0000259" key="4">
    <source>
        <dbReference type="PROSITE" id="PS50921"/>
    </source>
</evidence>
<sequence>MLVASEDDTATLDLGRVAERFRDIGDHLRKMTHRDPLEAVARMAVELIDRAEWASVTRLAEGEFSTVALTDDKACEADAIQYSVGSGPCIDAIIDNAVYRPSDLRHCTTWPEFGRRVSQELGVESMLSYRLLKETDDESIHGLNIYSRARAAFDDDDVLVGLMIATHGALAAQSAVDARQIENLQKALVSNREIGTAMGVLMTRHHVTREQAFDLLRMASQNSNRKLRDVALDVAETGELPLSARGGGRRDARSSAGREGQGDHGGHDEDRREA</sequence>
<proteinExistence type="predicted"/>
<feature type="domain" description="ANTAR" evidence="4">
    <location>
        <begin position="174"/>
        <end position="235"/>
    </location>
</feature>
<dbReference type="Gene3D" id="3.30.450.40">
    <property type="match status" value="1"/>
</dbReference>
<gene>
    <name evidence="5" type="ORF">FBY41_1696</name>
</gene>
<dbReference type="SUPFAM" id="SSF55781">
    <property type="entry name" value="GAF domain-like"/>
    <property type="match status" value="1"/>
</dbReference>
<comment type="caution">
    <text evidence="5">The sequence shown here is derived from an EMBL/GenBank/DDBJ whole genome shotgun (WGS) entry which is preliminary data.</text>
</comment>
<dbReference type="SMART" id="SM01012">
    <property type="entry name" value="ANTAR"/>
    <property type="match status" value="1"/>
</dbReference>
<dbReference type="GO" id="GO:0003723">
    <property type="term" value="F:RNA binding"/>
    <property type="evidence" value="ECO:0007669"/>
    <property type="project" value="InterPro"/>
</dbReference>
<keyword evidence="1" id="KW-0805">Transcription regulation</keyword>
<keyword evidence="2" id="KW-0804">Transcription</keyword>
<keyword evidence="6" id="KW-1185">Reference proteome</keyword>
<dbReference type="PIRSF" id="PIRSF036625">
    <property type="entry name" value="GAF_ANTAR"/>
    <property type="match status" value="1"/>
</dbReference>
<dbReference type="PROSITE" id="PS50921">
    <property type="entry name" value="ANTAR"/>
    <property type="match status" value="1"/>
</dbReference>
<dbReference type="InterPro" id="IPR036388">
    <property type="entry name" value="WH-like_DNA-bd_sf"/>
</dbReference>
<accession>A0A543HTL5</accession>
<dbReference type="InterPro" id="IPR012074">
    <property type="entry name" value="GAF_ANTAR"/>
</dbReference>
<dbReference type="EMBL" id="VFPM01000002">
    <property type="protein sequence ID" value="TQM61685.1"/>
    <property type="molecule type" value="Genomic_DNA"/>
</dbReference>
<dbReference type="AlphaFoldDB" id="A0A543HTL5"/>
<evidence type="ECO:0000256" key="2">
    <source>
        <dbReference type="ARBA" id="ARBA00023163"/>
    </source>
</evidence>
<dbReference type="InterPro" id="IPR011006">
    <property type="entry name" value="CheY-like_superfamily"/>
</dbReference>
<dbReference type="Proteomes" id="UP000316747">
    <property type="component" value="Unassembled WGS sequence"/>
</dbReference>
<organism evidence="5 6">
    <name type="scientific">Humibacillus xanthopallidus</name>
    <dbReference type="NCBI Taxonomy" id="412689"/>
    <lineage>
        <taxon>Bacteria</taxon>
        <taxon>Bacillati</taxon>
        <taxon>Actinomycetota</taxon>
        <taxon>Actinomycetes</taxon>
        <taxon>Micrococcales</taxon>
        <taxon>Intrasporangiaceae</taxon>
        <taxon>Humibacillus</taxon>
    </lineage>
</organism>
<dbReference type="InterPro" id="IPR005561">
    <property type="entry name" value="ANTAR"/>
</dbReference>
<dbReference type="InterPro" id="IPR029016">
    <property type="entry name" value="GAF-like_dom_sf"/>
</dbReference>
<protein>
    <submittedName>
        <fullName evidence="5">ANTAR domain-containing protein</fullName>
    </submittedName>
</protein>
<dbReference type="Gene3D" id="1.10.10.10">
    <property type="entry name" value="Winged helix-like DNA-binding domain superfamily/Winged helix DNA-binding domain"/>
    <property type="match status" value="1"/>
</dbReference>